<dbReference type="Proteomes" id="UP001176941">
    <property type="component" value="Chromosome 29"/>
</dbReference>
<sequence length="104" mass="11954">MDMEILTMETQLPSRGGQQIMVLRLLCPGIAAADEFLLLALHCLLKSKYIWKSFTLPKCFPNFSHSYAIFTILLYSYTTFLKYFFLISMLSHSVVSDSLLPHEL</sequence>
<accession>A0ABN8Z6D1</accession>
<gene>
    <name evidence="2" type="ORF">MRATA1EN1_LOCUS18337</name>
</gene>
<keyword evidence="1" id="KW-1133">Transmembrane helix</keyword>
<reference evidence="2" key="1">
    <citation type="submission" date="2023-04" db="EMBL/GenBank/DDBJ databases">
        <authorList>
            <consortium name="ELIXIR-Norway"/>
        </authorList>
    </citation>
    <scope>NUCLEOTIDE SEQUENCE [LARGE SCALE GENOMIC DNA]</scope>
</reference>
<keyword evidence="1" id="KW-0812">Transmembrane</keyword>
<keyword evidence="3" id="KW-1185">Reference proteome</keyword>
<proteinExistence type="predicted"/>
<organism evidence="2 3">
    <name type="scientific">Rangifer tarandus platyrhynchus</name>
    <name type="common">Svalbard reindeer</name>
    <dbReference type="NCBI Taxonomy" id="3082113"/>
    <lineage>
        <taxon>Eukaryota</taxon>
        <taxon>Metazoa</taxon>
        <taxon>Chordata</taxon>
        <taxon>Craniata</taxon>
        <taxon>Vertebrata</taxon>
        <taxon>Euteleostomi</taxon>
        <taxon>Mammalia</taxon>
        <taxon>Eutheria</taxon>
        <taxon>Laurasiatheria</taxon>
        <taxon>Artiodactyla</taxon>
        <taxon>Ruminantia</taxon>
        <taxon>Pecora</taxon>
        <taxon>Cervidae</taxon>
        <taxon>Odocoileinae</taxon>
        <taxon>Rangifer</taxon>
    </lineage>
</organism>
<dbReference type="EMBL" id="OX459965">
    <property type="protein sequence ID" value="CAI9169375.1"/>
    <property type="molecule type" value="Genomic_DNA"/>
</dbReference>
<evidence type="ECO:0000256" key="1">
    <source>
        <dbReference type="SAM" id="Phobius"/>
    </source>
</evidence>
<protein>
    <submittedName>
        <fullName evidence="2">Uncharacterized protein</fullName>
    </submittedName>
</protein>
<name>A0ABN8Z6D1_RANTA</name>
<feature type="transmembrane region" description="Helical" evidence="1">
    <location>
        <begin position="66"/>
        <end position="90"/>
    </location>
</feature>
<feature type="transmembrane region" description="Helical" evidence="1">
    <location>
        <begin position="20"/>
        <end position="45"/>
    </location>
</feature>
<evidence type="ECO:0000313" key="2">
    <source>
        <dbReference type="EMBL" id="CAI9169375.1"/>
    </source>
</evidence>
<evidence type="ECO:0000313" key="3">
    <source>
        <dbReference type="Proteomes" id="UP001176941"/>
    </source>
</evidence>
<keyword evidence="1" id="KW-0472">Membrane</keyword>